<dbReference type="CDD" id="cd09859">
    <property type="entry name" value="PIN_53EXO"/>
    <property type="match status" value="1"/>
</dbReference>
<dbReference type="CDD" id="cd09898">
    <property type="entry name" value="H3TH_53EXO"/>
    <property type="match status" value="1"/>
</dbReference>
<feature type="domain" description="5'-3' exonuclease" evidence="7">
    <location>
        <begin position="9"/>
        <end position="286"/>
    </location>
</feature>
<dbReference type="PANTHER" id="PTHR42646">
    <property type="entry name" value="FLAP ENDONUCLEASE XNI"/>
    <property type="match status" value="1"/>
</dbReference>
<reference evidence="8 9" key="1">
    <citation type="submission" date="2024-06" db="EMBL/GenBank/DDBJ databases">
        <title>Sorghum-associated microbial communities from plants grown in Nebraska, USA.</title>
        <authorList>
            <person name="Schachtman D."/>
        </authorList>
    </citation>
    <scope>NUCLEOTIDE SEQUENCE [LARGE SCALE GENOMIC DNA]</scope>
    <source>
        <strain evidence="8 9">2857</strain>
    </source>
</reference>
<evidence type="ECO:0000256" key="1">
    <source>
        <dbReference type="ARBA" id="ARBA00022722"/>
    </source>
</evidence>
<dbReference type="Pfam" id="PF02739">
    <property type="entry name" value="5_3_exonuc_N"/>
    <property type="match status" value="1"/>
</dbReference>
<dbReference type="InterPro" id="IPR020046">
    <property type="entry name" value="5-3_exonucl_a-hlix_arch_N"/>
</dbReference>
<evidence type="ECO:0000256" key="5">
    <source>
        <dbReference type="ARBA" id="ARBA00049957"/>
    </source>
</evidence>
<organism evidence="8 9">
    <name type="scientific">Conyzicola nivalis</name>
    <dbReference type="NCBI Taxonomy" id="1477021"/>
    <lineage>
        <taxon>Bacteria</taxon>
        <taxon>Bacillati</taxon>
        <taxon>Actinomycetota</taxon>
        <taxon>Actinomycetes</taxon>
        <taxon>Micrococcales</taxon>
        <taxon>Microbacteriaceae</taxon>
        <taxon>Conyzicola</taxon>
    </lineage>
</organism>
<dbReference type="EMBL" id="JBEPSJ010000001">
    <property type="protein sequence ID" value="MET4580978.1"/>
    <property type="molecule type" value="Genomic_DNA"/>
</dbReference>
<dbReference type="InterPro" id="IPR036279">
    <property type="entry name" value="5-3_exonuclease_C_sf"/>
</dbReference>
<keyword evidence="4" id="KW-0238">DNA-binding</keyword>
<keyword evidence="1" id="KW-0540">Nuclease</keyword>
<evidence type="ECO:0000256" key="4">
    <source>
        <dbReference type="ARBA" id="ARBA00023125"/>
    </source>
</evidence>
<keyword evidence="3 8" id="KW-0269">Exonuclease</keyword>
<dbReference type="SMART" id="SM00279">
    <property type="entry name" value="HhH2"/>
    <property type="match status" value="1"/>
</dbReference>
<dbReference type="InterPro" id="IPR008918">
    <property type="entry name" value="HhH2"/>
</dbReference>
<sequence>MWEDAAVTDHPERLMLLDTAALYFRAFHAVPDTVHAPNGMPINAVRGLLDIIARLATEFRPTEIVACWDDDWRPQWRVDLIPSYKAHRVADASTGSATATETVPNALTPQVPIIREVLGALGVPVVGAAEHEADDVIGTLASHAPIPVDVVTGDRDLFQLVDDSRDVRVIYTGRGMSKLETLTDETLTAKCGIPPTQYADFAAMRGDASDGLPGVAGVGEKTAVTLLAAYGDLDGIVAAASDPSSTMTPRVRAGILAAADYLTVAPAVVKVVRDLTLPEFDARIRSGTPEQGAELDRLAEEWGLGSSMKRVRDALAPLAS</sequence>
<evidence type="ECO:0000313" key="9">
    <source>
        <dbReference type="Proteomes" id="UP001549257"/>
    </source>
</evidence>
<dbReference type="SUPFAM" id="SSF47807">
    <property type="entry name" value="5' to 3' exonuclease, C-terminal subdomain"/>
    <property type="match status" value="1"/>
</dbReference>
<dbReference type="SUPFAM" id="SSF88723">
    <property type="entry name" value="PIN domain-like"/>
    <property type="match status" value="1"/>
</dbReference>
<dbReference type="InterPro" id="IPR002421">
    <property type="entry name" value="5-3_exonuclease"/>
</dbReference>
<comment type="caution">
    <text evidence="8">The sequence shown here is derived from an EMBL/GenBank/DDBJ whole genome shotgun (WGS) entry which is preliminary data.</text>
</comment>
<name>A0ABV2QKB2_9MICO</name>
<dbReference type="Gene3D" id="3.40.50.1010">
    <property type="entry name" value="5'-nuclease"/>
    <property type="match status" value="1"/>
</dbReference>
<dbReference type="GO" id="GO:0004527">
    <property type="term" value="F:exonuclease activity"/>
    <property type="evidence" value="ECO:0007669"/>
    <property type="project" value="UniProtKB-KW"/>
</dbReference>
<proteinExistence type="predicted"/>
<dbReference type="InterPro" id="IPR029060">
    <property type="entry name" value="PIN-like_dom_sf"/>
</dbReference>
<dbReference type="InterPro" id="IPR038969">
    <property type="entry name" value="FEN"/>
</dbReference>
<keyword evidence="2" id="KW-0378">Hydrolase</keyword>
<dbReference type="Proteomes" id="UP001549257">
    <property type="component" value="Unassembled WGS sequence"/>
</dbReference>
<evidence type="ECO:0000256" key="6">
    <source>
        <dbReference type="ARBA" id="ARBA00050026"/>
    </source>
</evidence>
<evidence type="ECO:0000256" key="3">
    <source>
        <dbReference type="ARBA" id="ARBA00022839"/>
    </source>
</evidence>
<evidence type="ECO:0000313" key="8">
    <source>
        <dbReference type="EMBL" id="MET4580978.1"/>
    </source>
</evidence>
<gene>
    <name evidence="8" type="ORF">ABIE21_000468</name>
</gene>
<dbReference type="Gene3D" id="1.10.150.20">
    <property type="entry name" value="5' to 3' exonuclease, C-terminal subdomain"/>
    <property type="match status" value="1"/>
</dbReference>
<dbReference type="PANTHER" id="PTHR42646:SF2">
    <property type="entry name" value="5'-3' EXONUCLEASE FAMILY PROTEIN"/>
    <property type="match status" value="1"/>
</dbReference>
<comment type="function">
    <text evidence="5">5'-3' exonuclease acting preferentially on double-stranded DNA.</text>
</comment>
<accession>A0ABV2QKB2</accession>
<evidence type="ECO:0000256" key="2">
    <source>
        <dbReference type="ARBA" id="ARBA00022801"/>
    </source>
</evidence>
<dbReference type="Pfam" id="PF01367">
    <property type="entry name" value="5_3_exonuc"/>
    <property type="match status" value="1"/>
</dbReference>
<evidence type="ECO:0000259" key="7">
    <source>
        <dbReference type="SMART" id="SM00475"/>
    </source>
</evidence>
<protein>
    <recommendedName>
        <fullName evidence="6">5'-3' exonuclease</fullName>
    </recommendedName>
</protein>
<dbReference type="InterPro" id="IPR020045">
    <property type="entry name" value="DNA_polI_H3TH"/>
</dbReference>
<keyword evidence="9" id="KW-1185">Reference proteome</keyword>
<dbReference type="SMART" id="SM00475">
    <property type="entry name" value="53EXOc"/>
    <property type="match status" value="1"/>
</dbReference>